<gene>
    <name evidence="2" type="ORF">OKA104_LOCUS42612</name>
</gene>
<evidence type="ECO:0000313" key="2">
    <source>
        <dbReference type="EMBL" id="CAF4232006.1"/>
    </source>
</evidence>
<comment type="caution">
    <text evidence="2">The sequence shown here is derived from an EMBL/GenBank/DDBJ whole genome shotgun (WGS) entry which is preliminary data.</text>
</comment>
<evidence type="ECO:0000313" key="3">
    <source>
        <dbReference type="Proteomes" id="UP000663881"/>
    </source>
</evidence>
<feature type="non-terminal residue" evidence="2">
    <location>
        <position position="1"/>
    </location>
</feature>
<dbReference type="EMBL" id="CAJOAY010011112">
    <property type="protein sequence ID" value="CAF4232006.1"/>
    <property type="molecule type" value="Genomic_DNA"/>
</dbReference>
<dbReference type="SUPFAM" id="SSF81321">
    <property type="entry name" value="Family A G protein-coupled receptor-like"/>
    <property type="match status" value="1"/>
</dbReference>
<evidence type="ECO:0008006" key="4">
    <source>
        <dbReference type="Google" id="ProtNLM"/>
    </source>
</evidence>
<dbReference type="Proteomes" id="UP000663881">
    <property type="component" value="Unassembled WGS sequence"/>
</dbReference>
<dbReference type="AlphaFoldDB" id="A0A820DGK6"/>
<evidence type="ECO:0000256" key="1">
    <source>
        <dbReference type="SAM" id="Phobius"/>
    </source>
</evidence>
<name>A0A820DGK6_9BILA</name>
<protein>
    <recommendedName>
        <fullName evidence="4">G-protein coupled receptors family 1 profile domain-containing protein</fullName>
    </recommendedName>
</protein>
<keyword evidence="1" id="KW-0812">Transmembrane</keyword>
<accession>A0A820DGK6</accession>
<feature type="transmembrane region" description="Helical" evidence="1">
    <location>
        <begin position="26"/>
        <end position="51"/>
    </location>
</feature>
<proteinExistence type="predicted"/>
<dbReference type="Gene3D" id="1.20.1070.10">
    <property type="entry name" value="Rhodopsin 7-helix transmembrane proteins"/>
    <property type="match status" value="1"/>
</dbReference>
<sequence length="67" mass="7670">YIPDEMNENNNTFINDFINAPSMAHIIFLAMAMFSLSLVTVLGNAIVIYALRTNRNLRTVIIIVFFF</sequence>
<reference evidence="2" key="1">
    <citation type="submission" date="2021-02" db="EMBL/GenBank/DDBJ databases">
        <authorList>
            <person name="Nowell W R."/>
        </authorList>
    </citation>
    <scope>NUCLEOTIDE SEQUENCE</scope>
</reference>
<organism evidence="2 3">
    <name type="scientific">Adineta steineri</name>
    <dbReference type="NCBI Taxonomy" id="433720"/>
    <lineage>
        <taxon>Eukaryota</taxon>
        <taxon>Metazoa</taxon>
        <taxon>Spiralia</taxon>
        <taxon>Gnathifera</taxon>
        <taxon>Rotifera</taxon>
        <taxon>Eurotatoria</taxon>
        <taxon>Bdelloidea</taxon>
        <taxon>Adinetida</taxon>
        <taxon>Adinetidae</taxon>
        <taxon>Adineta</taxon>
    </lineage>
</organism>
<keyword evidence="1" id="KW-0472">Membrane</keyword>
<keyword evidence="1" id="KW-1133">Transmembrane helix</keyword>